<feature type="domain" description="TfoX N-terminal" evidence="2">
    <location>
        <begin position="12"/>
        <end position="108"/>
    </location>
</feature>
<dbReference type="Gene3D" id="3.30.1460.30">
    <property type="entry name" value="YgaC/TfoX-N like chaperone"/>
    <property type="match status" value="1"/>
</dbReference>
<organism evidence="3 4">
    <name type="scientific">Caenimonas terrae</name>
    <dbReference type="NCBI Taxonomy" id="696074"/>
    <lineage>
        <taxon>Bacteria</taxon>
        <taxon>Pseudomonadati</taxon>
        <taxon>Pseudomonadota</taxon>
        <taxon>Betaproteobacteria</taxon>
        <taxon>Burkholderiales</taxon>
        <taxon>Comamonadaceae</taxon>
        <taxon>Caenimonas</taxon>
    </lineage>
</organism>
<dbReference type="Pfam" id="PF04993">
    <property type="entry name" value="TfoX_N"/>
    <property type="match status" value="1"/>
</dbReference>
<gene>
    <name evidence="3" type="ORF">ACFPOE_22825</name>
</gene>
<keyword evidence="4" id="KW-1185">Reference proteome</keyword>
<dbReference type="RefSeq" id="WP_376852646.1">
    <property type="nucleotide sequence ID" value="NZ_JBHSMF010000015.1"/>
</dbReference>
<evidence type="ECO:0000313" key="4">
    <source>
        <dbReference type="Proteomes" id="UP001596037"/>
    </source>
</evidence>
<dbReference type="EMBL" id="JBHSMF010000015">
    <property type="protein sequence ID" value="MFC5500394.1"/>
    <property type="molecule type" value="Genomic_DNA"/>
</dbReference>
<accession>A0ABW0NNA2</accession>
<comment type="caution">
    <text evidence="3">The sequence shown here is derived from an EMBL/GenBank/DDBJ whole genome shotgun (WGS) entry which is preliminary data.</text>
</comment>
<dbReference type="SUPFAM" id="SSF159894">
    <property type="entry name" value="YgaC/TfoX-N like"/>
    <property type="match status" value="1"/>
</dbReference>
<protein>
    <submittedName>
        <fullName evidence="3">TfoX/Sxy family protein</fullName>
    </submittedName>
</protein>
<evidence type="ECO:0000259" key="2">
    <source>
        <dbReference type="Pfam" id="PF04993"/>
    </source>
</evidence>
<feature type="compositionally biased region" description="Low complexity" evidence="1">
    <location>
        <begin position="127"/>
        <end position="145"/>
    </location>
</feature>
<evidence type="ECO:0000256" key="1">
    <source>
        <dbReference type="SAM" id="MobiDB-lite"/>
    </source>
</evidence>
<sequence length="153" mass="16287">MPPSTFARHCCELLASAGPCEIRPMFGGWGISTGGYNIALVADRGSGERLWLKADGAIRSYYEVAGCERFTYMAKGVQRSVNYYSAPAEAMESPELMGPWARQALECALKAQSAKEGRTSRPSALQPRPAKAASSRPAALAPSATARRKSSAG</sequence>
<reference evidence="4" key="1">
    <citation type="journal article" date="2019" name="Int. J. Syst. Evol. Microbiol.">
        <title>The Global Catalogue of Microorganisms (GCM) 10K type strain sequencing project: providing services to taxonomists for standard genome sequencing and annotation.</title>
        <authorList>
            <consortium name="The Broad Institute Genomics Platform"/>
            <consortium name="The Broad Institute Genome Sequencing Center for Infectious Disease"/>
            <person name="Wu L."/>
            <person name="Ma J."/>
        </authorList>
    </citation>
    <scope>NUCLEOTIDE SEQUENCE [LARGE SCALE GENOMIC DNA]</scope>
    <source>
        <strain evidence="4">CCUG 57401</strain>
    </source>
</reference>
<dbReference type="InterPro" id="IPR007076">
    <property type="entry name" value="TfoX_N"/>
</dbReference>
<feature type="region of interest" description="Disordered" evidence="1">
    <location>
        <begin position="112"/>
        <end position="153"/>
    </location>
</feature>
<proteinExistence type="predicted"/>
<dbReference type="PANTHER" id="PTHR36121">
    <property type="entry name" value="PROTEIN SXY"/>
    <property type="match status" value="1"/>
</dbReference>
<dbReference type="InterPro" id="IPR047525">
    <property type="entry name" value="TfoX-like"/>
</dbReference>
<evidence type="ECO:0000313" key="3">
    <source>
        <dbReference type="EMBL" id="MFC5500394.1"/>
    </source>
</evidence>
<dbReference type="PANTHER" id="PTHR36121:SF1">
    <property type="entry name" value="PROTEIN SXY"/>
    <property type="match status" value="1"/>
</dbReference>
<name>A0ABW0NNA2_9BURK</name>
<dbReference type="Proteomes" id="UP001596037">
    <property type="component" value="Unassembled WGS sequence"/>
</dbReference>